<dbReference type="Gene3D" id="1.10.260.40">
    <property type="entry name" value="lambda repressor-like DNA-binding domains"/>
    <property type="match status" value="1"/>
</dbReference>
<dbReference type="Proteomes" id="UP001164705">
    <property type="component" value="Chromosome"/>
</dbReference>
<protein>
    <submittedName>
        <fullName evidence="3">Helix-turn-helix transcriptional regulator</fullName>
    </submittedName>
</protein>
<dbReference type="SUPFAM" id="SSF47413">
    <property type="entry name" value="lambda repressor-like DNA-binding domains"/>
    <property type="match status" value="1"/>
</dbReference>
<evidence type="ECO:0000256" key="1">
    <source>
        <dbReference type="ARBA" id="ARBA00023125"/>
    </source>
</evidence>
<sequence length="78" mass="8933">MEYSRNQAFLIEFGKNLRKIRKFKDLTQAELANDLGIEISQISRIERGIINTSISTANEIAIVLDINISDLFNFDKKS</sequence>
<evidence type="ECO:0000259" key="2">
    <source>
        <dbReference type="PROSITE" id="PS50943"/>
    </source>
</evidence>
<reference evidence="3" key="1">
    <citation type="submission" date="2022-11" db="EMBL/GenBank/DDBJ databases">
        <title>Lacinutrix neustonica HL-RS19T sp. nov., isolated from the surface microlayer sample of brackish Lake Shihwa.</title>
        <authorList>
            <person name="Choi J.Y."/>
            <person name="Hwang C.Y."/>
        </authorList>
    </citation>
    <scope>NUCLEOTIDE SEQUENCE</scope>
    <source>
        <strain evidence="3">HL-RS19</strain>
    </source>
</reference>
<dbReference type="GO" id="GO:0003677">
    <property type="term" value="F:DNA binding"/>
    <property type="evidence" value="ECO:0007669"/>
    <property type="project" value="UniProtKB-KW"/>
</dbReference>
<dbReference type="SMART" id="SM00530">
    <property type="entry name" value="HTH_XRE"/>
    <property type="match status" value="1"/>
</dbReference>
<dbReference type="InterPro" id="IPR010982">
    <property type="entry name" value="Lambda_DNA-bd_dom_sf"/>
</dbReference>
<accession>A0A9E8MV78</accession>
<dbReference type="PROSITE" id="PS50943">
    <property type="entry name" value="HTH_CROC1"/>
    <property type="match status" value="1"/>
</dbReference>
<dbReference type="InterPro" id="IPR001387">
    <property type="entry name" value="Cro/C1-type_HTH"/>
</dbReference>
<dbReference type="AlphaFoldDB" id="A0A9E8MV78"/>
<evidence type="ECO:0000313" key="3">
    <source>
        <dbReference type="EMBL" id="WAC01666.1"/>
    </source>
</evidence>
<gene>
    <name evidence="3" type="ORF">N7U66_17330</name>
</gene>
<dbReference type="EMBL" id="CP113088">
    <property type="protein sequence ID" value="WAC01666.1"/>
    <property type="molecule type" value="Genomic_DNA"/>
</dbReference>
<organism evidence="3 4">
    <name type="scientific">Lacinutrix neustonica</name>
    <dbReference type="NCBI Taxonomy" id="2980107"/>
    <lineage>
        <taxon>Bacteria</taxon>
        <taxon>Pseudomonadati</taxon>
        <taxon>Bacteroidota</taxon>
        <taxon>Flavobacteriia</taxon>
        <taxon>Flavobacteriales</taxon>
        <taxon>Flavobacteriaceae</taxon>
        <taxon>Lacinutrix</taxon>
    </lineage>
</organism>
<keyword evidence="4" id="KW-1185">Reference proteome</keyword>
<dbReference type="Pfam" id="PF01381">
    <property type="entry name" value="HTH_3"/>
    <property type="match status" value="1"/>
</dbReference>
<proteinExistence type="predicted"/>
<dbReference type="KEGG" id="lnu:N7U66_17330"/>
<name>A0A9E8MV78_9FLAO</name>
<dbReference type="PANTHER" id="PTHR46558">
    <property type="entry name" value="TRACRIPTIONAL REGULATORY PROTEIN-RELATED-RELATED"/>
    <property type="match status" value="1"/>
</dbReference>
<dbReference type="CDD" id="cd00093">
    <property type="entry name" value="HTH_XRE"/>
    <property type="match status" value="1"/>
</dbReference>
<evidence type="ECO:0000313" key="4">
    <source>
        <dbReference type="Proteomes" id="UP001164705"/>
    </source>
</evidence>
<dbReference type="RefSeq" id="WP_267676264.1">
    <property type="nucleotide sequence ID" value="NZ_CP113088.1"/>
</dbReference>
<feature type="domain" description="HTH cro/C1-type" evidence="2">
    <location>
        <begin position="17"/>
        <end position="71"/>
    </location>
</feature>
<keyword evidence="1" id="KW-0238">DNA-binding</keyword>
<dbReference type="PANTHER" id="PTHR46558:SF11">
    <property type="entry name" value="HTH-TYPE TRANSCRIPTIONAL REGULATOR XRE"/>
    <property type="match status" value="1"/>
</dbReference>